<dbReference type="PANTHER" id="PTHR34388">
    <property type="entry name" value="DNA POLYMERASE III SUBUNIT DELTA"/>
    <property type="match status" value="1"/>
</dbReference>
<dbReference type="RefSeq" id="WP_016419581.1">
    <property type="nucleotide sequence ID" value="NZ_CAUQLQ010000001.1"/>
</dbReference>
<dbReference type="GO" id="GO:0003887">
    <property type="term" value="F:DNA-directed DNA polymerase activity"/>
    <property type="evidence" value="ECO:0007669"/>
    <property type="project" value="UniProtKB-KW"/>
</dbReference>
<evidence type="ECO:0000256" key="2">
    <source>
        <dbReference type="ARBA" id="ARBA00017703"/>
    </source>
</evidence>
<reference evidence="11 12" key="1">
    <citation type="submission" date="2016-10" db="EMBL/GenBank/DDBJ databases">
        <authorList>
            <person name="Varghese N."/>
            <person name="Submissions S."/>
        </authorList>
    </citation>
    <scope>NUCLEOTIDE SEQUENCE [LARGE SCALE GENOMIC DNA]</scope>
    <source>
        <strain evidence="11 12">DSM 11449</strain>
    </source>
</reference>
<dbReference type="Gene3D" id="3.40.50.300">
    <property type="entry name" value="P-loop containing nucleotide triphosphate hydrolases"/>
    <property type="match status" value="1"/>
</dbReference>
<comment type="caution">
    <text evidence="11">The sequence shown here is derived from an EMBL/GenBank/DDBJ whole genome shotgun (WGS) entry which is preliminary data.</text>
</comment>
<dbReference type="EC" id="2.7.7.7" evidence="1"/>
<dbReference type="SUPFAM" id="SSF52540">
    <property type="entry name" value="P-loop containing nucleoside triphosphate hydrolases"/>
    <property type="match status" value="1"/>
</dbReference>
<dbReference type="AlphaFoldDB" id="A0A1H2R0U7"/>
<evidence type="ECO:0000256" key="7">
    <source>
        <dbReference type="ARBA" id="ARBA00034754"/>
    </source>
</evidence>
<dbReference type="NCBIfam" id="TIGR01128">
    <property type="entry name" value="holA"/>
    <property type="match status" value="1"/>
</dbReference>
<evidence type="ECO:0000256" key="8">
    <source>
        <dbReference type="ARBA" id="ARBA00049244"/>
    </source>
</evidence>
<evidence type="ECO:0000256" key="6">
    <source>
        <dbReference type="ARBA" id="ARBA00022932"/>
    </source>
</evidence>
<dbReference type="Pfam" id="PF06144">
    <property type="entry name" value="DNA_pol3_delta"/>
    <property type="match status" value="1"/>
</dbReference>
<evidence type="ECO:0000259" key="10">
    <source>
        <dbReference type="Pfam" id="PF21694"/>
    </source>
</evidence>
<sequence>MNEVEKILAELKKQNYSPIYYLCGEEPYFIDVISNYIEQNVLRDDEKAFNQQVVYGKDITIDALIHYAREYPMMAERRVIIVKEAQELSRTIGQLLPYVEKPSPTTILVLCYKYGKIDGKTKLAKELKKYTTLESKKLYESDTVKWVNSFLKENGYSINQVACQLLVSFLGTDLSRIANELNKLKIILKPGTEITPTHIEENIGISKDFNVFELQNAIGRKDLPKAMQIIKYFNENQKDNPMPMITENLYRYFKSLFIFSSLTGRTDAELAREMGVNPYFLKDYRQAASLYPLKKISFCMEVIKQADLKSKGVESGSISYYDILKETIISVISG</sequence>
<proteinExistence type="inferred from homology"/>
<dbReference type="InterPro" id="IPR027417">
    <property type="entry name" value="P-loop_NTPase"/>
</dbReference>
<name>A0A1H2R0U7_9FLAO</name>
<keyword evidence="4" id="KW-0548">Nucleotidyltransferase</keyword>
<dbReference type="InterPro" id="IPR005790">
    <property type="entry name" value="DNA_polIII_delta"/>
</dbReference>
<dbReference type="Proteomes" id="UP000182771">
    <property type="component" value="Unassembled WGS sequence"/>
</dbReference>
<dbReference type="InterPro" id="IPR008921">
    <property type="entry name" value="DNA_pol3_clamp-load_cplx_C"/>
</dbReference>
<dbReference type="EMBL" id="FNND01000001">
    <property type="protein sequence ID" value="SDW12289.1"/>
    <property type="molecule type" value="Genomic_DNA"/>
</dbReference>
<dbReference type="Pfam" id="PF21694">
    <property type="entry name" value="DNA_pol3_delta_C"/>
    <property type="match status" value="1"/>
</dbReference>
<comment type="catalytic activity">
    <reaction evidence="8">
        <text>DNA(n) + a 2'-deoxyribonucleoside 5'-triphosphate = DNA(n+1) + diphosphate</text>
        <dbReference type="Rhea" id="RHEA:22508"/>
        <dbReference type="Rhea" id="RHEA-COMP:17339"/>
        <dbReference type="Rhea" id="RHEA-COMP:17340"/>
        <dbReference type="ChEBI" id="CHEBI:33019"/>
        <dbReference type="ChEBI" id="CHEBI:61560"/>
        <dbReference type="ChEBI" id="CHEBI:173112"/>
        <dbReference type="EC" id="2.7.7.7"/>
    </reaction>
</comment>
<dbReference type="Gene3D" id="1.20.272.10">
    <property type="match status" value="1"/>
</dbReference>
<evidence type="ECO:0000256" key="4">
    <source>
        <dbReference type="ARBA" id="ARBA00022695"/>
    </source>
</evidence>
<keyword evidence="3" id="KW-0808">Transferase</keyword>
<keyword evidence="5" id="KW-0235">DNA replication</keyword>
<dbReference type="InterPro" id="IPR048466">
    <property type="entry name" value="DNA_pol3_delta-like_C"/>
</dbReference>
<dbReference type="OrthoDB" id="1172326at2"/>
<organism evidence="11 12">
    <name type="scientific">Capnocytophaga granulosa</name>
    <dbReference type="NCBI Taxonomy" id="45242"/>
    <lineage>
        <taxon>Bacteria</taxon>
        <taxon>Pseudomonadati</taxon>
        <taxon>Bacteroidota</taxon>
        <taxon>Flavobacteriia</taxon>
        <taxon>Flavobacteriales</taxon>
        <taxon>Flavobacteriaceae</taxon>
        <taxon>Capnocytophaga</taxon>
    </lineage>
</organism>
<evidence type="ECO:0000313" key="11">
    <source>
        <dbReference type="EMBL" id="SDW12289.1"/>
    </source>
</evidence>
<dbReference type="GO" id="GO:0003677">
    <property type="term" value="F:DNA binding"/>
    <property type="evidence" value="ECO:0007669"/>
    <property type="project" value="InterPro"/>
</dbReference>
<evidence type="ECO:0000259" key="9">
    <source>
        <dbReference type="Pfam" id="PF06144"/>
    </source>
</evidence>
<evidence type="ECO:0000256" key="5">
    <source>
        <dbReference type="ARBA" id="ARBA00022705"/>
    </source>
</evidence>
<dbReference type="GeneID" id="85017837"/>
<dbReference type="GO" id="GO:0009360">
    <property type="term" value="C:DNA polymerase III complex"/>
    <property type="evidence" value="ECO:0007669"/>
    <property type="project" value="InterPro"/>
</dbReference>
<feature type="domain" description="DNA polymerase III delta N-terminal" evidence="9">
    <location>
        <begin position="20"/>
        <end position="132"/>
    </location>
</feature>
<evidence type="ECO:0000256" key="3">
    <source>
        <dbReference type="ARBA" id="ARBA00022679"/>
    </source>
</evidence>
<protein>
    <recommendedName>
        <fullName evidence="2">DNA polymerase III subunit delta</fullName>
        <ecNumber evidence="1">2.7.7.7</ecNumber>
    </recommendedName>
</protein>
<keyword evidence="12" id="KW-1185">Reference proteome</keyword>
<comment type="similarity">
    <text evidence="7">Belongs to the DNA polymerase HolA subunit family.</text>
</comment>
<keyword evidence="6" id="KW-0239">DNA-directed DNA polymerase</keyword>
<dbReference type="Gene3D" id="1.10.8.60">
    <property type="match status" value="1"/>
</dbReference>
<dbReference type="SUPFAM" id="SSF48019">
    <property type="entry name" value="post-AAA+ oligomerization domain-like"/>
    <property type="match status" value="1"/>
</dbReference>
<accession>A0A1H2R0U7</accession>
<gene>
    <name evidence="11" type="ORF">SAMN05444420_101293</name>
</gene>
<evidence type="ECO:0000256" key="1">
    <source>
        <dbReference type="ARBA" id="ARBA00012417"/>
    </source>
</evidence>
<feature type="domain" description="DNA polymerase III delta subunit-like C-terminal" evidence="10">
    <location>
        <begin position="210"/>
        <end position="311"/>
    </location>
</feature>
<dbReference type="InterPro" id="IPR010372">
    <property type="entry name" value="DNA_pol3_delta_N"/>
</dbReference>
<dbReference type="GO" id="GO:0006261">
    <property type="term" value="P:DNA-templated DNA replication"/>
    <property type="evidence" value="ECO:0007669"/>
    <property type="project" value="TreeGrafter"/>
</dbReference>
<dbReference type="PANTHER" id="PTHR34388:SF1">
    <property type="entry name" value="DNA POLYMERASE III SUBUNIT DELTA"/>
    <property type="match status" value="1"/>
</dbReference>
<evidence type="ECO:0000313" key="12">
    <source>
        <dbReference type="Proteomes" id="UP000182771"/>
    </source>
</evidence>